<proteinExistence type="predicted"/>
<name>A0A6P2C8X8_9ACTN</name>
<dbReference type="EMBL" id="RPFW01000001">
    <property type="protein sequence ID" value="TVZ07477.1"/>
    <property type="molecule type" value="Genomic_DNA"/>
</dbReference>
<feature type="compositionally biased region" description="Basic residues" evidence="1">
    <location>
        <begin position="15"/>
        <end position="24"/>
    </location>
</feature>
<dbReference type="AlphaFoldDB" id="A0A6P2C8X8"/>
<feature type="compositionally biased region" description="Low complexity" evidence="1">
    <location>
        <begin position="1"/>
        <end position="14"/>
    </location>
</feature>
<reference evidence="2 3" key="1">
    <citation type="submission" date="2018-11" db="EMBL/GenBank/DDBJ databases">
        <title>Trebonia kvetii gen.nov., sp.nov., a novel acidophilic actinobacterium, and proposal of the new actinobacterial family Treboniaceae fam. nov.</title>
        <authorList>
            <person name="Rapoport D."/>
            <person name="Sagova-Mareckova M."/>
            <person name="Sedlacek I."/>
            <person name="Provaznik J."/>
            <person name="Kralova S."/>
            <person name="Pavlinic D."/>
            <person name="Benes V."/>
            <person name="Kopecky J."/>
        </authorList>
    </citation>
    <scope>NUCLEOTIDE SEQUENCE [LARGE SCALE GENOMIC DNA]</scope>
    <source>
        <strain evidence="2 3">15Tr583</strain>
    </source>
</reference>
<protein>
    <submittedName>
        <fullName evidence="2">DUF541 domain-containing protein</fullName>
    </submittedName>
</protein>
<dbReference type="Gene3D" id="3.30.70.2970">
    <property type="entry name" value="Protein of unknown function (DUF541), domain 2"/>
    <property type="match status" value="1"/>
</dbReference>
<comment type="caution">
    <text evidence="2">The sequence shown here is derived from an EMBL/GenBank/DDBJ whole genome shotgun (WGS) entry which is preliminary data.</text>
</comment>
<feature type="region of interest" description="Disordered" evidence="1">
    <location>
        <begin position="1"/>
        <end position="28"/>
    </location>
</feature>
<organism evidence="2 3">
    <name type="scientific">Trebonia kvetii</name>
    <dbReference type="NCBI Taxonomy" id="2480626"/>
    <lineage>
        <taxon>Bacteria</taxon>
        <taxon>Bacillati</taxon>
        <taxon>Actinomycetota</taxon>
        <taxon>Actinomycetes</taxon>
        <taxon>Streptosporangiales</taxon>
        <taxon>Treboniaceae</taxon>
        <taxon>Trebonia</taxon>
    </lineage>
</organism>
<dbReference type="Gene3D" id="3.30.110.170">
    <property type="entry name" value="Protein of unknown function (DUF541), domain 1"/>
    <property type="match status" value="1"/>
</dbReference>
<accession>A0A6P2C8X8</accession>
<dbReference type="OrthoDB" id="3689574at2"/>
<dbReference type="PANTHER" id="PTHR34387">
    <property type="entry name" value="SLR1258 PROTEIN"/>
    <property type="match status" value="1"/>
</dbReference>
<dbReference type="Proteomes" id="UP000460272">
    <property type="component" value="Unassembled WGS sequence"/>
</dbReference>
<keyword evidence="3" id="KW-1185">Reference proteome</keyword>
<dbReference type="Pfam" id="PF04402">
    <property type="entry name" value="SIMPL"/>
    <property type="match status" value="1"/>
</dbReference>
<dbReference type="InterPro" id="IPR007497">
    <property type="entry name" value="SIMPL/DUF541"/>
</dbReference>
<gene>
    <name evidence="2" type="ORF">EAS64_06080</name>
</gene>
<evidence type="ECO:0000313" key="2">
    <source>
        <dbReference type="EMBL" id="TVZ07477.1"/>
    </source>
</evidence>
<evidence type="ECO:0000256" key="1">
    <source>
        <dbReference type="SAM" id="MobiDB-lite"/>
    </source>
</evidence>
<evidence type="ECO:0000313" key="3">
    <source>
        <dbReference type="Proteomes" id="UP000460272"/>
    </source>
</evidence>
<dbReference type="GO" id="GO:0006974">
    <property type="term" value="P:DNA damage response"/>
    <property type="evidence" value="ECO:0007669"/>
    <property type="project" value="TreeGrafter"/>
</dbReference>
<dbReference type="InterPro" id="IPR052022">
    <property type="entry name" value="26kDa_periplasmic_antigen"/>
</dbReference>
<dbReference type="PANTHER" id="PTHR34387:SF2">
    <property type="entry name" value="SLR1258 PROTEIN"/>
    <property type="match status" value="1"/>
</dbReference>
<sequence>MPAAASAGRAQAALRRTRVRRQPRRGSVGLNVNGQSERTVGSVTDRQAVISVRGEAQLEAEPEIAVVSVTVQARDRDRRTVLDRLVARNKQVLDLAAGYGDAVEKTESGPASAYPELKKGDSERVSRYSGQASVRLTLRDFTVLGELVSRLATLELASVAGPWWSLRPDSPVYRQVRIAAAQDATLRGREYAEAFGGRLGELIEAADTGLLSSQASAPRPGPPHAYAMRAAASMPAQEEPSLDLEPVRQTVSAQVEARFAMIPPGPSA</sequence>